<proteinExistence type="predicted"/>
<keyword evidence="2" id="KW-1133">Transmembrane helix</keyword>
<feature type="transmembrane region" description="Helical" evidence="2">
    <location>
        <begin position="241"/>
        <end position="261"/>
    </location>
</feature>
<evidence type="ECO:0000313" key="4">
    <source>
        <dbReference type="Proteomes" id="UP000006038"/>
    </source>
</evidence>
<feature type="transmembrane region" description="Helical" evidence="2">
    <location>
        <begin position="100"/>
        <end position="123"/>
    </location>
</feature>
<dbReference type="Gramene" id="OB06G26880.1">
    <property type="protein sequence ID" value="OB06G26880.1"/>
    <property type="gene ID" value="OB06G26880"/>
</dbReference>
<feature type="transmembrane region" description="Helical" evidence="2">
    <location>
        <begin position="341"/>
        <end position="362"/>
    </location>
</feature>
<dbReference type="HOGENOM" id="CLU_042859_1_0_1"/>
<feature type="coiled-coil region" evidence="1">
    <location>
        <begin position="42"/>
        <end position="69"/>
    </location>
</feature>
<reference evidence="3" key="2">
    <citation type="submission" date="2013-04" db="UniProtKB">
        <authorList>
            <consortium name="EnsemblPlants"/>
        </authorList>
    </citation>
    <scope>IDENTIFICATION</scope>
</reference>
<evidence type="ECO:0000256" key="2">
    <source>
        <dbReference type="SAM" id="Phobius"/>
    </source>
</evidence>
<dbReference type="OMA" id="FAAFAPW"/>
<evidence type="ECO:0000256" key="1">
    <source>
        <dbReference type="SAM" id="Coils"/>
    </source>
</evidence>
<keyword evidence="2" id="KW-0472">Membrane</keyword>
<feature type="transmembrane region" description="Helical" evidence="2">
    <location>
        <begin position="414"/>
        <end position="434"/>
    </location>
</feature>
<feature type="transmembrane region" description="Helical" evidence="2">
    <location>
        <begin position="170"/>
        <end position="193"/>
    </location>
</feature>
<accession>J3MF94</accession>
<feature type="transmembrane region" description="Helical" evidence="2">
    <location>
        <begin position="72"/>
        <end position="94"/>
    </location>
</feature>
<keyword evidence="1" id="KW-0175">Coiled coil</keyword>
<keyword evidence="4" id="KW-1185">Reference proteome</keyword>
<protein>
    <submittedName>
        <fullName evidence="3">Uncharacterized protein</fullName>
    </submittedName>
</protein>
<sequence>MDEVEEEIFVLHWLLGKNWLDHITMRRIFLGSAKPSTLLIDRKAASAAEREEEEEVRKANEQKAKLQKDIEFGALVASLSVSVGMTGFFLSPLVKGRKALYLDIAMFLALSSFVCGSSFMLLSMQLPGAMERQISGLHRTLSRCLFYTCSVLPALTILYLLVVMPFIRPYIYIGLVVILAALLLPVAIMYMYYRPCPSSKTDKNTDMEMAAPAPEINEKTEMAEPTPEINAQKEMETGYKITSAITAMSFAGLVGVLFGVYKGGSGSGGAISGSVHVAVMSMFSTALLSMLLTMLLMKAMESEKPKLREFVARMIPYANAVLLLFLAVAALAASFGILKWYVLATLVPLALAATVQFVIQYCTDQKTLQVGDIEAQLKLMADMASKMTACSLGIVMALFGGFLGDDRKTDEKKVALKICMFLPTSAFASGLGLINHTLLQALAARGSSKAARTVLPWSAIGLLSAAAFAIYVVEVVKS</sequence>
<dbReference type="eggNOG" id="ENOG502R67T">
    <property type="taxonomic scope" value="Eukaryota"/>
</dbReference>
<keyword evidence="2" id="KW-0812">Transmembrane</keyword>
<dbReference type="AlphaFoldDB" id="J3MF94"/>
<feature type="transmembrane region" description="Helical" evidence="2">
    <location>
        <begin position="454"/>
        <end position="473"/>
    </location>
</feature>
<evidence type="ECO:0000313" key="3">
    <source>
        <dbReference type="EnsemblPlants" id="OB06G26880.1"/>
    </source>
</evidence>
<dbReference type="EnsemblPlants" id="OB06G26880.1">
    <property type="protein sequence ID" value="OB06G26880.1"/>
    <property type="gene ID" value="OB06G26880"/>
</dbReference>
<feature type="transmembrane region" description="Helical" evidence="2">
    <location>
        <begin position="383"/>
        <end position="402"/>
    </location>
</feature>
<dbReference type="Proteomes" id="UP000006038">
    <property type="component" value="Chromosome 6"/>
</dbReference>
<feature type="transmembrane region" description="Helical" evidence="2">
    <location>
        <begin position="144"/>
        <end position="164"/>
    </location>
</feature>
<reference evidence="3" key="1">
    <citation type="journal article" date="2013" name="Nat. Commun.">
        <title>Whole-genome sequencing of Oryza brachyantha reveals mechanisms underlying Oryza genome evolution.</title>
        <authorList>
            <person name="Chen J."/>
            <person name="Huang Q."/>
            <person name="Gao D."/>
            <person name="Wang J."/>
            <person name="Lang Y."/>
            <person name="Liu T."/>
            <person name="Li B."/>
            <person name="Bai Z."/>
            <person name="Luis Goicoechea J."/>
            <person name="Liang C."/>
            <person name="Chen C."/>
            <person name="Zhang W."/>
            <person name="Sun S."/>
            <person name="Liao Y."/>
            <person name="Zhang X."/>
            <person name="Yang L."/>
            <person name="Song C."/>
            <person name="Wang M."/>
            <person name="Shi J."/>
            <person name="Liu G."/>
            <person name="Liu J."/>
            <person name="Zhou H."/>
            <person name="Zhou W."/>
            <person name="Yu Q."/>
            <person name="An N."/>
            <person name="Chen Y."/>
            <person name="Cai Q."/>
            <person name="Wang B."/>
            <person name="Liu B."/>
            <person name="Min J."/>
            <person name="Huang Y."/>
            <person name="Wu H."/>
            <person name="Li Z."/>
            <person name="Zhang Y."/>
            <person name="Yin Y."/>
            <person name="Song W."/>
            <person name="Jiang J."/>
            <person name="Jackson S.A."/>
            <person name="Wing R.A."/>
            <person name="Wang J."/>
            <person name="Chen M."/>
        </authorList>
    </citation>
    <scope>NUCLEOTIDE SEQUENCE [LARGE SCALE GENOMIC DNA]</scope>
    <source>
        <strain evidence="3">cv. IRGC 101232</strain>
    </source>
</reference>
<organism evidence="3">
    <name type="scientific">Oryza brachyantha</name>
    <name type="common">malo sina</name>
    <dbReference type="NCBI Taxonomy" id="4533"/>
    <lineage>
        <taxon>Eukaryota</taxon>
        <taxon>Viridiplantae</taxon>
        <taxon>Streptophyta</taxon>
        <taxon>Embryophyta</taxon>
        <taxon>Tracheophyta</taxon>
        <taxon>Spermatophyta</taxon>
        <taxon>Magnoliopsida</taxon>
        <taxon>Liliopsida</taxon>
        <taxon>Poales</taxon>
        <taxon>Poaceae</taxon>
        <taxon>BOP clade</taxon>
        <taxon>Oryzoideae</taxon>
        <taxon>Oryzeae</taxon>
        <taxon>Oryzinae</taxon>
        <taxon>Oryza</taxon>
    </lineage>
</organism>
<dbReference type="STRING" id="4533.J3MF94"/>
<feature type="transmembrane region" description="Helical" evidence="2">
    <location>
        <begin position="273"/>
        <end position="296"/>
    </location>
</feature>
<feature type="transmembrane region" description="Helical" evidence="2">
    <location>
        <begin position="317"/>
        <end position="335"/>
    </location>
</feature>
<name>J3MF94_ORYBR</name>